<keyword evidence="1" id="KW-0732">Signal</keyword>
<sequence>MVRRQNFRIARFSMAHASVLMVLLALGATLDTQVSPAAQAALATPQDHAEQPRIIKAAFWSVFQCDEAKDVDV</sequence>
<evidence type="ECO:0000313" key="3">
    <source>
        <dbReference type="Proteomes" id="UP000184221"/>
    </source>
</evidence>
<keyword evidence="3" id="KW-1185">Reference proteome</keyword>
<dbReference type="RefSeq" id="WP_072777048.1">
    <property type="nucleotide sequence ID" value="NZ_FQXC01000002.1"/>
</dbReference>
<reference evidence="2 3" key="1">
    <citation type="submission" date="2016-11" db="EMBL/GenBank/DDBJ databases">
        <authorList>
            <person name="Jaros S."/>
            <person name="Januszkiewicz K."/>
            <person name="Wedrychowicz H."/>
        </authorList>
    </citation>
    <scope>NUCLEOTIDE SEQUENCE [LARGE SCALE GENOMIC DNA]</scope>
    <source>
        <strain evidence="2 3">DSM 29431</strain>
    </source>
</reference>
<proteinExistence type="predicted"/>
<dbReference type="AlphaFoldDB" id="A0A1M5RAN9"/>
<dbReference type="Proteomes" id="UP000184221">
    <property type="component" value="Unassembled WGS sequence"/>
</dbReference>
<dbReference type="EMBL" id="FQXC01000002">
    <property type="protein sequence ID" value="SHH23321.1"/>
    <property type="molecule type" value="Genomic_DNA"/>
</dbReference>
<organism evidence="2 3">
    <name type="scientific">Marivita hallyeonensis</name>
    <dbReference type="NCBI Taxonomy" id="996342"/>
    <lineage>
        <taxon>Bacteria</taxon>
        <taxon>Pseudomonadati</taxon>
        <taxon>Pseudomonadota</taxon>
        <taxon>Alphaproteobacteria</taxon>
        <taxon>Rhodobacterales</taxon>
        <taxon>Roseobacteraceae</taxon>
        <taxon>Marivita</taxon>
    </lineage>
</organism>
<protein>
    <submittedName>
        <fullName evidence="2">Uncharacterized protein</fullName>
    </submittedName>
</protein>
<accession>A0A1M5RAN9</accession>
<evidence type="ECO:0000256" key="1">
    <source>
        <dbReference type="SAM" id="SignalP"/>
    </source>
</evidence>
<evidence type="ECO:0000313" key="2">
    <source>
        <dbReference type="EMBL" id="SHH23321.1"/>
    </source>
</evidence>
<gene>
    <name evidence="2" type="ORF">SAMN05443551_1682</name>
</gene>
<name>A0A1M5RAN9_9RHOB</name>
<feature type="signal peptide" evidence="1">
    <location>
        <begin position="1"/>
        <end position="27"/>
    </location>
</feature>
<feature type="chain" id="PRO_5013291071" evidence="1">
    <location>
        <begin position="28"/>
        <end position="73"/>
    </location>
</feature>